<gene>
    <name evidence="1" type="ORF">FTOL_13049</name>
</gene>
<reference evidence="1" key="1">
    <citation type="submission" date="2018-03" db="EMBL/GenBank/DDBJ databases">
        <authorList>
            <person name="Guldener U."/>
        </authorList>
    </citation>
    <scope>NUCLEOTIDE SEQUENCE</scope>
</reference>
<comment type="caution">
    <text evidence="1">The sequence shown here is derived from an EMBL/GenBank/DDBJ whole genome shotgun (WGS) entry which is preliminary data.</text>
</comment>
<dbReference type="Proteomes" id="UP001187734">
    <property type="component" value="Unassembled WGS sequence"/>
</dbReference>
<protein>
    <submittedName>
        <fullName evidence="1">Uncharacterized protein</fullName>
    </submittedName>
</protein>
<sequence length="8" mass="991">MVIVVWNM</sequence>
<name>A0AAE8SPJ7_9HYPO</name>
<keyword evidence="2" id="KW-1185">Reference proteome</keyword>
<accession>A0AAE8SPJ7</accession>
<organism evidence="1 2">
    <name type="scientific">Fusarium torulosum</name>
    <dbReference type="NCBI Taxonomy" id="33205"/>
    <lineage>
        <taxon>Eukaryota</taxon>
        <taxon>Fungi</taxon>
        <taxon>Dikarya</taxon>
        <taxon>Ascomycota</taxon>
        <taxon>Pezizomycotina</taxon>
        <taxon>Sordariomycetes</taxon>
        <taxon>Hypocreomycetidae</taxon>
        <taxon>Hypocreales</taxon>
        <taxon>Nectriaceae</taxon>
        <taxon>Fusarium</taxon>
    </lineage>
</organism>
<proteinExistence type="predicted"/>
<evidence type="ECO:0000313" key="1">
    <source>
        <dbReference type="EMBL" id="SPJ89688.1"/>
    </source>
</evidence>
<dbReference type="EMBL" id="ONZP01000698">
    <property type="protein sequence ID" value="SPJ89688.1"/>
    <property type="molecule type" value="Genomic_DNA"/>
</dbReference>
<evidence type="ECO:0000313" key="2">
    <source>
        <dbReference type="Proteomes" id="UP001187734"/>
    </source>
</evidence>